<keyword evidence="1" id="KW-0732">Signal</keyword>
<accession>A0A2M4D819</accession>
<organism evidence="2">
    <name type="scientific">Anopheles darlingi</name>
    <name type="common">Mosquito</name>
    <dbReference type="NCBI Taxonomy" id="43151"/>
    <lineage>
        <taxon>Eukaryota</taxon>
        <taxon>Metazoa</taxon>
        <taxon>Ecdysozoa</taxon>
        <taxon>Arthropoda</taxon>
        <taxon>Hexapoda</taxon>
        <taxon>Insecta</taxon>
        <taxon>Pterygota</taxon>
        <taxon>Neoptera</taxon>
        <taxon>Endopterygota</taxon>
        <taxon>Diptera</taxon>
        <taxon>Nematocera</taxon>
        <taxon>Culicoidea</taxon>
        <taxon>Culicidae</taxon>
        <taxon>Anophelinae</taxon>
        <taxon>Anopheles</taxon>
    </lineage>
</organism>
<dbReference type="AlphaFoldDB" id="A0A2M4D819"/>
<feature type="signal peptide" evidence="1">
    <location>
        <begin position="1"/>
        <end position="26"/>
    </location>
</feature>
<evidence type="ECO:0000313" key="2">
    <source>
        <dbReference type="EMBL" id="MBW73734.1"/>
    </source>
</evidence>
<evidence type="ECO:0000256" key="1">
    <source>
        <dbReference type="SAM" id="SignalP"/>
    </source>
</evidence>
<protein>
    <submittedName>
        <fullName evidence="2">Putative secreted protein</fullName>
    </submittedName>
</protein>
<reference evidence="2" key="1">
    <citation type="submission" date="2018-01" db="EMBL/GenBank/DDBJ databases">
        <title>An insight into the sialome of Amazonian anophelines.</title>
        <authorList>
            <person name="Ribeiro J.M."/>
            <person name="Scarpassa V."/>
            <person name="Calvo E."/>
        </authorList>
    </citation>
    <scope>NUCLEOTIDE SEQUENCE</scope>
</reference>
<sequence length="90" mass="9959">MRNPVSIFLLASLAVAFVFVFGDAEAVKPSPYIDVPPASRELELQKLLQRIETTIAQHKDPVALRTALLSHLKEILSELLEQRQTAAPPV</sequence>
<feature type="chain" id="PRO_5014999194" evidence="1">
    <location>
        <begin position="27"/>
        <end position="90"/>
    </location>
</feature>
<dbReference type="EMBL" id="GGFL01009556">
    <property type="protein sequence ID" value="MBW73734.1"/>
    <property type="molecule type" value="Transcribed_RNA"/>
</dbReference>
<name>A0A2M4D819_ANODA</name>
<proteinExistence type="predicted"/>